<dbReference type="PROSITE" id="PS01359">
    <property type="entry name" value="ZF_PHD_1"/>
    <property type="match status" value="1"/>
</dbReference>
<evidence type="ECO:0000313" key="10">
    <source>
        <dbReference type="Proteomes" id="UP000005666"/>
    </source>
</evidence>
<evidence type="ECO:0000259" key="8">
    <source>
        <dbReference type="PROSITE" id="PS50016"/>
    </source>
</evidence>
<keyword evidence="10" id="KW-1185">Reference proteome</keyword>
<feature type="domain" description="PHD-type" evidence="8">
    <location>
        <begin position="25"/>
        <end position="75"/>
    </location>
</feature>
<dbReference type="GO" id="GO:0031509">
    <property type="term" value="P:subtelomeric heterochromatin formation"/>
    <property type="evidence" value="ECO:0007669"/>
    <property type="project" value="EnsemblFungi"/>
</dbReference>
<gene>
    <name evidence="9" type="primary">TPHA0D01120</name>
    <name evidence="9" type="ordered locus">TPHA_0D01120</name>
</gene>
<dbReference type="Proteomes" id="UP000005666">
    <property type="component" value="Chromosome 4"/>
</dbReference>
<dbReference type="Gene3D" id="3.30.40.10">
    <property type="entry name" value="Zinc/RING finger domain, C3HC4 (zinc finger)"/>
    <property type="match status" value="1"/>
</dbReference>
<dbReference type="PROSITE" id="PS50016">
    <property type="entry name" value="ZF_PHD_2"/>
    <property type="match status" value="1"/>
</dbReference>
<evidence type="ECO:0000256" key="4">
    <source>
        <dbReference type="ARBA" id="ARBA00022833"/>
    </source>
</evidence>
<sequence length="348" mass="40371">MDYVPLPSWCKAYSDVKLDKETNEELFCICKKPDNGDLMVGCDGCDDWFHFSCVKIPLQYRELIAAFYCPYCQAGITGKSVEQPWGNHPIPKTMWKRKCRVESCFSPCKESSKYCSEAHGQEYIKNLVNRVQLMQTNGTVLDKEVVLTQLVELSENDREKFKAYGTEGFIYQDVNKELNPELHSSLIENDSQLKDLESQISQIKEKTLPKIEKKIQILDEYIQWFKEVINAISGLGGSEQNQDNGTGASKKKKKSSKTPNTVKRICGYTSDLTNHPTLEEFVAAYNPEEKYNFDICSNQRCQKHHDWAKMFGERYEQEKRSIEAFNERLALLIQMRKNNYIFNITREH</sequence>
<evidence type="ECO:0000256" key="2">
    <source>
        <dbReference type="ARBA" id="ARBA00022723"/>
    </source>
</evidence>
<dbReference type="SUPFAM" id="SSF57903">
    <property type="entry name" value="FYVE/PHD zinc finger"/>
    <property type="match status" value="1"/>
</dbReference>
<dbReference type="InterPro" id="IPR019787">
    <property type="entry name" value="Znf_PHD-finger"/>
</dbReference>
<dbReference type="InterPro" id="IPR011011">
    <property type="entry name" value="Znf_FYVE_PHD"/>
</dbReference>
<dbReference type="AlphaFoldDB" id="G8BSD2"/>
<evidence type="ECO:0000256" key="1">
    <source>
        <dbReference type="ARBA" id="ARBA00004123"/>
    </source>
</evidence>
<dbReference type="OrthoDB" id="436852at2759"/>
<keyword evidence="5" id="KW-0539">Nucleus</keyword>
<dbReference type="RefSeq" id="XP_003685187.1">
    <property type="nucleotide sequence ID" value="XM_003685139.1"/>
</dbReference>
<feature type="compositionally biased region" description="Polar residues" evidence="7">
    <location>
        <begin position="238"/>
        <end position="247"/>
    </location>
</feature>
<keyword evidence="3 6" id="KW-0863">Zinc-finger</keyword>
<evidence type="ECO:0000313" key="9">
    <source>
        <dbReference type="EMBL" id="CCE62753.1"/>
    </source>
</evidence>
<keyword evidence="4" id="KW-0862">Zinc</keyword>
<dbReference type="GO" id="GO:0045893">
    <property type="term" value="P:positive regulation of DNA-templated transcription"/>
    <property type="evidence" value="ECO:0007669"/>
    <property type="project" value="TreeGrafter"/>
</dbReference>
<protein>
    <recommendedName>
        <fullName evidence="8">PHD-type domain-containing protein</fullName>
    </recommendedName>
</protein>
<dbReference type="HOGENOM" id="CLU_045707_0_0_1"/>
<dbReference type="GO" id="GO:0005829">
    <property type="term" value="C:cytosol"/>
    <property type="evidence" value="ECO:0007669"/>
    <property type="project" value="EnsemblFungi"/>
</dbReference>
<dbReference type="GO" id="GO:0140002">
    <property type="term" value="F:histone H3K4me3 reader activity"/>
    <property type="evidence" value="ECO:0007669"/>
    <property type="project" value="EnsemblFungi"/>
</dbReference>
<dbReference type="OMA" id="WCPPYSS"/>
<dbReference type="Pfam" id="PF00628">
    <property type="entry name" value="PHD"/>
    <property type="match status" value="1"/>
</dbReference>
<dbReference type="GO" id="GO:0000781">
    <property type="term" value="C:chromosome, telomeric region"/>
    <property type="evidence" value="ECO:0007669"/>
    <property type="project" value="GOC"/>
</dbReference>
<dbReference type="SMART" id="SM00249">
    <property type="entry name" value="PHD"/>
    <property type="match status" value="1"/>
</dbReference>
<dbReference type="GO" id="GO:0008270">
    <property type="term" value="F:zinc ion binding"/>
    <property type="evidence" value="ECO:0007669"/>
    <property type="project" value="UniProtKB-KW"/>
</dbReference>
<name>G8BSD2_TETPH</name>
<feature type="region of interest" description="Disordered" evidence="7">
    <location>
        <begin position="236"/>
        <end position="261"/>
    </location>
</feature>
<dbReference type="KEGG" id="tpf:TPHA_0D01120"/>
<reference evidence="9 10" key="1">
    <citation type="journal article" date="2011" name="Proc. Natl. Acad. Sci. U.S.A.">
        <title>Evolutionary erosion of yeast sex chromosomes by mating-type switching accidents.</title>
        <authorList>
            <person name="Gordon J.L."/>
            <person name="Armisen D."/>
            <person name="Proux-Wera E."/>
            <person name="Oheigeartaigh S.S."/>
            <person name="Byrne K.P."/>
            <person name="Wolfe K.H."/>
        </authorList>
    </citation>
    <scope>NUCLEOTIDE SEQUENCE [LARGE SCALE GENOMIC DNA]</scope>
    <source>
        <strain evidence="10">ATCC 24235 / CBS 4417 / NBRC 1672 / NRRL Y-8282 / UCD 70-5</strain>
    </source>
</reference>
<dbReference type="GO" id="GO:0003682">
    <property type="term" value="F:chromatin binding"/>
    <property type="evidence" value="ECO:0007669"/>
    <property type="project" value="EnsemblFungi"/>
</dbReference>
<evidence type="ECO:0000256" key="7">
    <source>
        <dbReference type="SAM" id="MobiDB-lite"/>
    </source>
</evidence>
<dbReference type="eggNOG" id="KOG1632">
    <property type="taxonomic scope" value="Eukaryota"/>
</dbReference>
<dbReference type="EMBL" id="HE612859">
    <property type="protein sequence ID" value="CCE62753.1"/>
    <property type="molecule type" value="Genomic_DNA"/>
</dbReference>
<dbReference type="GO" id="GO:0042800">
    <property type="term" value="F:histone H3K4 methyltransferase activity"/>
    <property type="evidence" value="ECO:0007669"/>
    <property type="project" value="EnsemblFungi"/>
</dbReference>
<dbReference type="PANTHER" id="PTHR46174:SF1">
    <property type="entry name" value="CXXC-TYPE ZINC FINGER PROTEIN 1"/>
    <property type="match status" value="1"/>
</dbReference>
<evidence type="ECO:0000256" key="6">
    <source>
        <dbReference type="PROSITE-ProRule" id="PRU00146"/>
    </source>
</evidence>
<dbReference type="GO" id="GO:1903341">
    <property type="term" value="P:regulation of meiotic DNA double-strand break formation"/>
    <property type="evidence" value="ECO:0007669"/>
    <property type="project" value="EnsemblFungi"/>
</dbReference>
<dbReference type="GeneID" id="11531053"/>
<proteinExistence type="predicted"/>
<dbReference type="InterPro" id="IPR013083">
    <property type="entry name" value="Znf_RING/FYVE/PHD"/>
</dbReference>
<accession>G8BSD2</accession>
<dbReference type="InterPro" id="IPR037869">
    <property type="entry name" value="Spp1/CFP1"/>
</dbReference>
<dbReference type="InterPro" id="IPR001965">
    <property type="entry name" value="Znf_PHD"/>
</dbReference>
<organism evidence="9 10">
    <name type="scientific">Tetrapisispora phaffii (strain ATCC 24235 / CBS 4417 / NBRC 1672 / NRRL Y-8282 / UCD 70-5)</name>
    <name type="common">Yeast</name>
    <name type="synonym">Fabospora phaffii</name>
    <dbReference type="NCBI Taxonomy" id="1071381"/>
    <lineage>
        <taxon>Eukaryota</taxon>
        <taxon>Fungi</taxon>
        <taxon>Dikarya</taxon>
        <taxon>Ascomycota</taxon>
        <taxon>Saccharomycotina</taxon>
        <taxon>Saccharomycetes</taxon>
        <taxon>Saccharomycetales</taxon>
        <taxon>Saccharomycetaceae</taxon>
        <taxon>Tetrapisispora</taxon>
    </lineage>
</organism>
<dbReference type="PANTHER" id="PTHR46174">
    <property type="entry name" value="CXXC-TYPE ZINC FINGER PROTEIN 1"/>
    <property type="match status" value="1"/>
</dbReference>
<dbReference type="STRING" id="1071381.G8BSD2"/>
<dbReference type="GO" id="GO:0048188">
    <property type="term" value="C:Set1C/COMPASS complex"/>
    <property type="evidence" value="ECO:0007669"/>
    <property type="project" value="EnsemblFungi"/>
</dbReference>
<evidence type="ECO:0000256" key="3">
    <source>
        <dbReference type="ARBA" id="ARBA00022771"/>
    </source>
</evidence>
<keyword evidence="2" id="KW-0479">Metal-binding</keyword>
<dbReference type="InterPro" id="IPR019786">
    <property type="entry name" value="Zinc_finger_PHD-type_CS"/>
</dbReference>
<evidence type="ECO:0000256" key="5">
    <source>
        <dbReference type="ARBA" id="ARBA00023242"/>
    </source>
</evidence>
<comment type="subcellular location">
    <subcellularLocation>
        <location evidence="1">Nucleus</location>
    </subcellularLocation>
</comment>